<dbReference type="FunFam" id="3.90.1640.10:FF:000002">
    <property type="entry name" value="Cyclic-di-AMP phosphodiesterase"/>
    <property type="match status" value="1"/>
</dbReference>
<feature type="binding site" evidence="7">
    <location>
        <position position="347"/>
    </location>
    <ligand>
        <name>Mn(2+)</name>
        <dbReference type="ChEBI" id="CHEBI:29035"/>
        <label>1</label>
    </ligand>
</feature>
<dbReference type="InterPro" id="IPR000160">
    <property type="entry name" value="GGDEF_dom"/>
</dbReference>
<dbReference type="GO" id="GO:0016787">
    <property type="term" value="F:hydrolase activity"/>
    <property type="evidence" value="ECO:0007669"/>
    <property type="project" value="UniProtKB-UniRule"/>
</dbReference>
<comment type="subcellular location">
    <subcellularLocation>
        <location evidence="1">Cell membrane</location>
        <topology evidence="1">Multi-pass membrane protein</topology>
    </subcellularLocation>
</comment>
<comment type="catalytic activity">
    <reaction evidence="6">
        <text>3',3'-c-di-AMP + H2O = 5'-O-phosphonoadenylyl-(3'-&gt;5')-adenosine + H(+)</text>
        <dbReference type="Rhea" id="RHEA:54420"/>
        <dbReference type="ChEBI" id="CHEBI:15377"/>
        <dbReference type="ChEBI" id="CHEBI:15378"/>
        <dbReference type="ChEBI" id="CHEBI:71500"/>
        <dbReference type="ChEBI" id="CHEBI:138171"/>
    </reaction>
</comment>
<keyword evidence="7" id="KW-0479">Metal-binding</keyword>
<gene>
    <name evidence="11" type="primary">gdpP</name>
    <name evidence="11" type="ORF">PBLR_15379</name>
</gene>
<sequence>MPKLLFQRWYTKHTSWTFVVLIAMSLVLTWYNWGVGVLAWISIAALAMASFTAERKFREETESYLSTLGLRVKRAGEEAIIDLPYGILLYREDRVIEWHNPYVSQLTGQDGLVGEELTDIFPQLHIGKEKDRSAELFIGGRIVHADIVPEERVVYFTDITDLWSLRKRYDEERIAVGVVIMDNLEESTQGLDDQQRAALLARVNGQITSWAGEHAVLMKRLSSDRHFMIMDVQTMKALEQTRFVILDEVRETTLDNKLPVTLSMGIAAGADSIPELGQLAQSSLDIALGRGGDQVAVRMGQRLSFYGGKSNAVEKRTRVRARVIAHALRDFIKQSDAVFIMGHKNPDTDSIGSSIGVLNACRMLGIEAYIVLEESNPSIDRLVDYLKKDEILWSRFISRAEAIEMITEASLLVVCDTHKASMVEEPRLLQSDRIVIIDHHRRGEEFINDAVLVYLEPYASSTAELVTELLQYIHNRINLSMLEATALLAGITVDTKYFTLRTGSRTFDAASFLRRQGADPLLIQRILKEDLDEYIQKAEVIRHAQMVYGHIAIAVTEPGRKFSQLLIAQVADTLLNMTDVLASFVISERNDGLIGISARSLGQMNVQVVMERLGGGGHLTNAAAQLQGTLVEAEAKLKRVLEEIDAEEGLFE</sequence>
<evidence type="ECO:0000259" key="10">
    <source>
        <dbReference type="SMART" id="SM00267"/>
    </source>
</evidence>
<evidence type="ECO:0000313" key="11">
    <source>
        <dbReference type="EMBL" id="SYX86953.1"/>
    </source>
</evidence>
<evidence type="ECO:0000256" key="1">
    <source>
        <dbReference type="ARBA" id="ARBA00004651"/>
    </source>
</evidence>
<dbReference type="Gene3D" id="3.30.450.20">
    <property type="entry name" value="PAS domain"/>
    <property type="match status" value="1"/>
</dbReference>
<dbReference type="Pfam" id="PF01368">
    <property type="entry name" value="DHH"/>
    <property type="match status" value="1"/>
</dbReference>
<dbReference type="InterPro" id="IPR049553">
    <property type="entry name" value="GdpP-like_PAS"/>
</dbReference>
<comment type="similarity">
    <text evidence="6">Belongs to the GdpP/PdeA phosphodiesterase family.</text>
</comment>
<keyword evidence="8" id="KW-0175">Coiled coil</keyword>
<dbReference type="GO" id="GO:0003676">
    <property type="term" value="F:nucleic acid binding"/>
    <property type="evidence" value="ECO:0007669"/>
    <property type="project" value="UniProtKB-UniRule"/>
</dbReference>
<evidence type="ECO:0000256" key="7">
    <source>
        <dbReference type="PIRSR" id="PIRSR026583-50"/>
    </source>
</evidence>
<dbReference type="EMBL" id="LS992241">
    <property type="protein sequence ID" value="SYX86953.1"/>
    <property type="molecule type" value="Genomic_DNA"/>
</dbReference>
<dbReference type="GO" id="GO:0106409">
    <property type="term" value="F:cyclic-di-AMP phosphodiesterase activity"/>
    <property type="evidence" value="ECO:0007669"/>
    <property type="project" value="RHEA"/>
</dbReference>
<keyword evidence="6 11" id="KW-0378">Hydrolase</keyword>
<feature type="domain" description="GGDEF" evidence="10">
    <location>
        <begin position="143"/>
        <end position="298"/>
    </location>
</feature>
<evidence type="ECO:0000313" key="12">
    <source>
        <dbReference type="Proteomes" id="UP000304148"/>
    </source>
</evidence>
<dbReference type="InterPro" id="IPR038763">
    <property type="entry name" value="DHH_sf"/>
</dbReference>
<reference evidence="12" key="1">
    <citation type="submission" date="2018-08" db="EMBL/GenBank/DDBJ databases">
        <authorList>
            <person name="Chevrot R."/>
        </authorList>
    </citation>
    <scope>NUCLEOTIDE SEQUENCE [LARGE SCALE GENOMIC DNA]</scope>
</reference>
<keyword evidence="7" id="KW-0464">Manganese</keyword>
<organism evidence="11 12">
    <name type="scientific">Paenibacillus alvei</name>
    <name type="common">Bacillus alvei</name>
    <dbReference type="NCBI Taxonomy" id="44250"/>
    <lineage>
        <taxon>Bacteria</taxon>
        <taxon>Bacillati</taxon>
        <taxon>Bacillota</taxon>
        <taxon>Bacilli</taxon>
        <taxon>Bacillales</taxon>
        <taxon>Paenibacillaceae</taxon>
        <taxon>Paenibacillus</taxon>
    </lineage>
</organism>
<dbReference type="PANTHER" id="PTHR47618">
    <property type="entry name" value="BIFUNCTIONAL OLIGORIBONUCLEASE AND PAP PHOSPHATASE NRNA"/>
    <property type="match status" value="1"/>
</dbReference>
<keyword evidence="3 9" id="KW-0812">Transmembrane</keyword>
<feature type="binding site" evidence="7">
    <location>
        <position position="349"/>
    </location>
    <ligand>
        <name>Mn(2+)</name>
        <dbReference type="ChEBI" id="CHEBI:29035"/>
        <label>2</label>
    </ligand>
</feature>
<evidence type="ECO:0000256" key="2">
    <source>
        <dbReference type="ARBA" id="ARBA00022475"/>
    </source>
</evidence>
<keyword evidence="4 9" id="KW-1133">Transmembrane helix</keyword>
<comment type="function">
    <text evidence="6">Has phosphodiesterase (PDE) activity against cyclic-di-AMP (c-di-AMP).</text>
</comment>
<dbReference type="Proteomes" id="UP000304148">
    <property type="component" value="Chromosome"/>
</dbReference>
<dbReference type="SUPFAM" id="SSF64182">
    <property type="entry name" value="DHH phosphoesterases"/>
    <property type="match status" value="1"/>
</dbReference>
<evidence type="ECO:0000256" key="4">
    <source>
        <dbReference type="ARBA" id="ARBA00022989"/>
    </source>
</evidence>
<evidence type="ECO:0000256" key="3">
    <source>
        <dbReference type="ARBA" id="ARBA00022692"/>
    </source>
</evidence>
<dbReference type="InterPro" id="IPR014528">
    <property type="entry name" value="GdpP/PdeA"/>
</dbReference>
<evidence type="ECO:0000256" key="8">
    <source>
        <dbReference type="SAM" id="Coils"/>
    </source>
</evidence>
<feature type="binding site" evidence="7">
    <location>
        <position position="416"/>
    </location>
    <ligand>
        <name>Mn(2+)</name>
        <dbReference type="ChEBI" id="CHEBI:29035"/>
        <label>2</label>
    </ligand>
</feature>
<feature type="binding site" evidence="7">
    <location>
        <position position="416"/>
    </location>
    <ligand>
        <name>Mn(2+)</name>
        <dbReference type="ChEBI" id="CHEBI:29035"/>
        <label>1</label>
    </ligand>
</feature>
<feature type="binding site" evidence="7">
    <location>
        <position position="343"/>
    </location>
    <ligand>
        <name>Mn(2+)</name>
        <dbReference type="ChEBI" id="CHEBI:29035"/>
        <label>1</label>
    </ligand>
</feature>
<dbReference type="Pfam" id="PF24898">
    <property type="entry name" value="GGDEF_GdpP"/>
    <property type="match status" value="1"/>
</dbReference>
<dbReference type="InterPro" id="IPR003156">
    <property type="entry name" value="DHHA1_dom"/>
</dbReference>
<accession>A0A383RJC0</accession>
<dbReference type="AlphaFoldDB" id="A0A383RJC0"/>
<dbReference type="SMART" id="SM00267">
    <property type="entry name" value="GGDEF"/>
    <property type="match status" value="1"/>
</dbReference>
<protein>
    <recommendedName>
        <fullName evidence="6">Cyclic-di-AMP phosphodiesterase</fullName>
        <ecNumber evidence="6">3.1.4.-</ecNumber>
    </recommendedName>
</protein>
<feature type="binding site" evidence="7">
    <location>
        <position position="439"/>
    </location>
    <ligand>
        <name>Mn(2+)</name>
        <dbReference type="ChEBI" id="CHEBI:29035"/>
        <label>2</label>
    </ligand>
</feature>
<name>A0A383RJC0_PAEAL</name>
<evidence type="ECO:0000256" key="9">
    <source>
        <dbReference type="SAM" id="Phobius"/>
    </source>
</evidence>
<dbReference type="RefSeq" id="WP_138188729.1">
    <property type="nucleotide sequence ID" value="NZ_LS992241.1"/>
</dbReference>
<dbReference type="InterPro" id="IPR051319">
    <property type="entry name" value="Oligoribo/pAp-PDE_c-di-AMP_PDE"/>
</dbReference>
<keyword evidence="5 6" id="KW-0472">Membrane</keyword>
<dbReference type="EC" id="3.1.4.-" evidence="6"/>
<dbReference type="Gene3D" id="3.10.310.30">
    <property type="match status" value="1"/>
</dbReference>
<dbReference type="Gene3D" id="3.90.1640.10">
    <property type="entry name" value="inorganic pyrophosphatase (n-terminal core)"/>
    <property type="match status" value="1"/>
</dbReference>
<dbReference type="PANTHER" id="PTHR47618:SF2">
    <property type="entry name" value="CYCLIC-DI-AMP PHOSPHODIESTERASE GDPP"/>
    <property type="match status" value="1"/>
</dbReference>
<dbReference type="InterPro" id="IPR001667">
    <property type="entry name" value="DDH_dom"/>
</dbReference>
<dbReference type="Pfam" id="PF02272">
    <property type="entry name" value="DHHA1"/>
    <property type="match status" value="1"/>
</dbReference>
<feature type="binding site" evidence="7">
    <location>
        <position position="494"/>
    </location>
    <ligand>
        <name>Mn(2+)</name>
        <dbReference type="ChEBI" id="CHEBI:29035"/>
        <label>2</label>
    </ligand>
</feature>
<evidence type="ECO:0000256" key="5">
    <source>
        <dbReference type="ARBA" id="ARBA00023136"/>
    </source>
</evidence>
<proteinExistence type="inferred from homology"/>
<evidence type="ECO:0000256" key="6">
    <source>
        <dbReference type="PIRNR" id="PIRNR026583"/>
    </source>
</evidence>
<comment type="cofactor">
    <cofactor evidence="7">
        <name>Mn(2+)</name>
        <dbReference type="ChEBI" id="CHEBI:29035"/>
    </cofactor>
    <text evidence="7">For phosphodiesterase activity, probably binds 2 Mn(2+) per subunit.</text>
</comment>
<dbReference type="GO" id="GO:0005886">
    <property type="term" value="C:plasma membrane"/>
    <property type="evidence" value="ECO:0007669"/>
    <property type="project" value="UniProtKB-SubCell"/>
</dbReference>
<feature type="transmembrane region" description="Helical" evidence="9">
    <location>
        <begin position="12"/>
        <end position="31"/>
    </location>
</feature>
<dbReference type="GO" id="GO:0046872">
    <property type="term" value="F:metal ion binding"/>
    <property type="evidence" value="ECO:0007669"/>
    <property type="project" value="UniProtKB-KW"/>
</dbReference>
<dbReference type="PIRSF" id="PIRSF026583">
    <property type="entry name" value="YybT"/>
    <property type="match status" value="1"/>
</dbReference>
<dbReference type="Pfam" id="PF21370">
    <property type="entry name" value="PAS_GdpP"/>
    <property type="match status" value="1"/>
</dbReference>
<keyword evidence="2 6" id="KW-1003">Cell membrane</keyword>
<feature type="coiled-coil region" evidence="8">
    <location>
        <begin position="623"/>
        <end position="650"/>
    </location>
</feature>